<keyword evidence="5 9" id="KW-0671">Queuosine biosynthesis</keyword>
<comment type="subunit">
    <text evidence="9">Monomer.</text>
</comment>
<feature type="binding site" evidence="9">
    <location>
        <position position="253"/>
    </location>
    <ligand>
        <name>[4Fe-4S] cluster</name>
        <dbReference type="ChEBI" id="CHEBI:49883"/>
        <label>2</label>
    </ligand>
</feature>
<keyword evidence="8 9" id="KW-0411">Iron-sulfur</keyword>
<keyword evidence="4 9" id="KW-0479">Metal-binding</keyword>
<dbReference type="Proteomes" id="UP000547209">
    <property type="component" value="Unassembled WGS sequence"/>
</dbReference>
<gene>
    <name evidence="9 11" type="primary">queG</name>
    <name evidence="11" type="ORF">H7C19_21650</name>
</gene>
<evidence type="ECO:0000256" key="5">
    <source>
        <dbReference type="ARBA" id="ARBA00022785"/>
    </source>
</evidence>
<name>A0A7X0VGM9_9BACL</name>
<comment type="caution">
    <text evidence="11">The sequence shown here is derived from an EMBL/GenBank/DDBJ whole genome shotgun (WGS) entry which is preliminary data.</text>
</comment>
<keyword evidence="12" id="KW-1185">Reference proteome</keyword>
<feature type="binding site" evidence="9">
    <location>
        <position position="250"/>
    </location>
    <ligand>
        <name>[4Fe-4S] cluster</name>
        <dbReference type="ChEBI" id="CHEBI:49883"/>
        <label>2</label>
    </ligand>
</feature>
<evidence type="ECO:0000256" key="9">
    <source>
        <dbReference type="HAMAP-Rule" id="MF_00916"/>
    </source>
</evidence>
<feature type="binding site" evidence="9">
    <location>
        <begin position="149"/>
        <end position="151"/>
    </location>
    <ligand>
        <name>cob(II)alamin</name>
        <dbReference type="ChEBI" id="CHEBI:16304"/>
    </ligand>
</feature>
<dbReference type="NCBIfam" id="TIGR00276">
    <property type="entry name" value="tRNA epoxyqueuosine(34) reductase QueG"/>
    <property type="match status" value="1"/>
</dbReference>
<dbReference type="EC" id="1.17.99.6" evidence="9"/>
<feature type="binding site" evidence="9">
    <location>
        <position position="179"/>
    </location>
    <ligand>
        <name>cob(II)alamin</name>
        <dbReference type="ChEBI" id="CHEBI:16304"/>
    </ligand>
</feature>
<dbReference type="InterPro" id="IPR017900">
    <property type="entry name" value="4Fe4S_Fe_S_CS"/>
</dbReference>
<feature type="binding site" evidence="9">
    <location>
        <position position="204"/>
    </location>
    <ligand>
        <name>[4Fe-4S] cluster</name>
        <dbReference type="ChEBI" id="CHEBI:49883"/>
        <label>1</label>
    </ligand>
</feature>
<evidence type="ECO:0000256" key="3">
    <source>
        <dbReference type="ARBA" id="ARBA00022694"/>
    </source>
</evidence>
<feature type="binding site" evidence="9">
    <location>
        <position position="208"/>
    </location>
    <ligand>
        <name>[4Fe-4S] cluster</name>
        <dbReference type="ChEBI" id="CHEBI:49883"/>
        <label>2</label>
    </ligand>
</feature>
<evidence type="ECO:0000256" key="8">
    <source>
        <dbReference type="ARBA" id="ARBA00023014"/>
    </source>
</evidence>
<reference evidence="11 12" key="1">
    <citation type="submission" date="2020-08" db="EMBL/GenBank/DDBJ databases">
        <title>Cohnella phylogeny.</title>
        <authorList>
            <person name="Dunlap C."/>
        </authorList>
    </citation>
    <scope>NUCLEOTIDE SEQUENCE [LARGE SCALE GENOMIC DNA]</scope>
    <source>
        <strain evidence="11 12">DSM 28246</strain>
    </source>
</reference>
<dbReference type="AlphaFoldDB" id="A0A7X0VGM9"/>
<evidence type="ECO:0000313" key="11">
    <source>
        <dbReference type="EMBL" id="MBB6673285.1"/>
    </source>
</evidence>
<comment type="cofactor">
    <cofactor evidence="9">
        <name>cob(II)alamin</name>
        <dbReference type="ChEBI" id="CHEBI:16304"/>
    </cofactor>
</comment>
<dbReference type="InterPro" id="IPR013542">
    <property type="entry name" value="QueG_DUF1730"/>
</dbReference>
<feature type="domain" description="4Fe-4S ferredoxin-type" evidence="10">
    <location>
        <begin position="189"/>
        <end position="218"/>
    </location>
</feature>
<dbReference type="PROSITE" id="PS00198">
    <property type="entry name" value="4FE4S_FER_1"/>
    <property type="match status" value="1"/>
</dbReference>
<proteinExistence type="inferred from homology"/>
<feature type="binding site" evidence="9">
    <location>
        <position position="291"/>
    </location>
    <ligand>
        <name>tRNA</name>
        <dbReference type="ChEBI" id="CHEBI:17843"/>
    </ligand>
</feature>
<evidence type="ECO:0000259" key="10">
    <source>
        <dbReference type="PROSITE" id="PS51379"/>
    </source>
</evidence>
<dbReference type="GO" id="GO:0051539">
    <property type="term" value="F:4 iron, 4 sulfur cluster binding"/>
    <property type="evidence" value="ECO:0007669"/>
    <property type="project" value="UniProtKB-KW"/>
</dbReference>
<feature type="binding site" evidence="9">
    <location>
        <position position="257"/>
    </location>
    <ligand>
        <name>[4Fe-4S] cluster</name>
        <dbReference type="ChEBI" id="CHEBI:49883"/>
        <label>1</label>
    </ligand>
</feature>
<evidence type="ECO:0000256" key="2">
    <source>
        <dbReference type="ARBA" id="ARBA00022490"/>
    </source>
</evidence>
<feature type="binding site" evidence="9">
    <location>
        <position position="224"/>
    </location>
    <ligand>
        <name>[4Fe-4S] cluster</name>
        <dbReference type="ChEBI" id="CHEBI:49883"/>
        <label>2</label>
    </ligand>
</feature>
<organism evidence="11 12">
    <name type="scientific">Cohnella nanjingensis</name>
    <dbReference type="NCBI Taxonomy" id="1387779"/>
    <lineage>
        <taxon>Bacteria</taxon>
        <taxon>Bacillati</taxon>
        <taxon>Bacillota</taxon>
        <taxon>Bacilli</taxon>
        <taxon>Bacillales</taxon>
        <taxon>Paenibacillaceae</taxon>
        <taxon>Cohnella</taxon>
    </lineage>
</organism>
<dbReference type="InterPro" id="IPR017896">
    <property type="entry name" value="4Fe4S_Fe-S-bd"/>
</dbReference>
<dbReference type="GO" id="GO:0005737">
    <property type="term" value="C:cytoplasm"/>
    <property type="evidence" value="ECO:0007669"/>
    <property type="project" value="UniProtKB-SubCell"/>
</dbReference>
<feature type="binding site" evidence="9">
    <location>
        <position position="67"/>
    </location>
    <ligand>
        <name>cob(II)alamin</name>
        <dbReference type="ChEBI" id="CHEBI:16304"/>
    </ligand>
</feature>
<feature type="binding site" evidence="9">
    <location>
        <position position="201"/>
    </location>
    <ligand>
        <name>[4Fe-4S] cluster</name>
        <dbReference type="ChEBI" id="CHEBI:49883"/>
        <label>1</label>
    </ligand>
</feature>
<evidence type="ECO:0000313" key="12">
    <source>
        <dbReference type="Proteomes" id="UP000547209"/>
    </source>
</evidence>
<dbReference type="InterPro" id="IPR004155">
    <property type="entry name" value="PBS_lyase_HEAT"/>
</dbReference>
<evidence type="ECO:0000256" key="6">
    <source>
        <dbReference type="ARBA" id="ARBA00023002"/>
    </source>
</evidence>
<dbReference type="HAMAP" id="MF_00916">
    <property type="entry name" value="QueG"/>
    <property type="match status" value="1"/>
</dbReference>
<keyword evidence="2 9" id="KW-0963">Cytoplasm</keyword>
<feature type="active site" description="Proton donor" evidence="9">
    <location>
        <position position="144"/>
    </location>
</feature>
<dbReference type="UniPathway" id="UPA00392"/>
<comment type="subcellular location">
    <subcellularLocation>
        <location evidence="9">Cytoplasm</location>
    </subcellularLocation>
</comment>
<dbReference type="EMBL" id="JACJVP010000036">
    <property type="protein sequence ID" value="MBB6673285.1"/>
    <property type="molecule type" value="Genomic_DNA"/>
</dbReference>
<dbReference type="SUPFAM" id="SSF48371">
    <property type="entry name" value="ARM repeat"/>
    <property type="match status" value="1"/>
</dbReference>
<dbReference type="PROSITE" id="PS51379">
    <property type="entry name" value="4FE4S_FER_2"/>
    <property type="match status" value="1"/>
</dbReference>
<feature type="binding site" evidence="9">
    <location>
        <position position="232"/>
    </location>
    <ligand>
        <name>tRNA</name>
        <dbReference type="ChEBI" id="CHEBI:17843"/>
    </ligand>
</feature>
<sequence>MTLRAGERDRAFWTHLKEEMVAAAPGLGIDKIGVTTVDPFLELKERLVRHRELGYESGFEEPDLDKRTDPSLLFEEPRSIIAIAVAYPSKLKNPPISEPGARRGILSRSAWGEDYHAVLNRRLERLSAWLAERVPDARGLSMVDTGALSDRAVAERAGIGWSGKNTMILTQEWGSWVYLGEMITNLPLPPDTPVEEGCGECTKCIDACPTGALVGPGQLNAQKCISFQTQNKGIVSDEMMLKIGNRLYGCDTCQIVCPVNRGKDARHHAELLPDPDVAKPLLQPLLALGNRQFKERFGTSSAAWRGRKPIQRNALIGLGNFRDAAAVPDVARVLREDPRFELRATAAWALGRIGGDQAEAALRQAAETEQHEQVVEAANRALAALADPSLRTTREKANDNGGVH</sequence>
<keyword evidence="6 9" id="KW-0560">Oxidoreductase</keyword>
<dbReference type="SUPFAM" id="SSF54862">
    <property type="entry name" value="4Fe-4S ferredoxins"/>
    <property type="match status" value="1"/>
</dbReference>
<keyword evidence="7 9" id="KW-0408">Iron</keyword>
<comment type="function">
    <text evidence="9">Catalyzes the conversion of epoxyqueuosine (oQ) to queuosine (Q), which is a hypermodified base found in the wobble positions of tRNA(Asp), tRNA(Asn), tRNA(His) and tRNA(Tyr).</text>
</comment>
<comment type="caution">
    <text evidence="9">Lacks conserved residue(s) required for the propagation of feature annotation.</text>
</comment>
<dbReference type="GO" id="GO:0052693">
    <property type="term" value="F:epoxyqueuosine reductase activity"/>
    <property type="evidence" value="ECO:0007669"/>
    <property type="project" value="UniProtKB-UniRule"/>
</dbReference>
<comment type="catalytic activity">
    <reaction evidence="9">
        <text>epoxyqueuosine(34) in tRNA + AH2 = queuosine(34) in tRNA + A + H2O</text>
        <dbReference type="Rhea" id="RHEA:32159"/>
        <dbReference type="Rhea" id="RHEA-COMP:18571"/>
        <dbReference type="Rhea" id="RHEA-COMP:18582"/>
        <dbReference type="ChEBI" id="CHEBI:13193"/>
        <dbReference type="ChEBI" id="CHEBI:15377"/>
        <dbReference type="ChEBI" id="CHEBI:17499"/>
        <dbReference type="ChEBI" id="CHEBI:194431"/>
        <dbReference type="ChEBI" id="CHEBI:194443"/>
        <dbReference type="EC" id="1.17.99.6"/>
    </reaction>
</comment>
<dbReference type="GO" id="GO:0008616">
    <property type="term" value="P:tRNA queuosine(34) biosynthetic process"/>
    <property type="evidence" value="ECO:0007669"/>
    <property type="project" value="UniProtKB-UniRule"/>
</dbReference>
<comment type="pathway">
    <text evidence="9">tRNA modification; tRNA-queuosine biosynthesis.</text>
</comment>
<keyword evidence="3 9" id="KW-0819">tRNA processing</keyword>
<evidence type="ECO:0000256" key="7">
    <source>
        <dbReference type="ARBA" id="ARBA00023004"/>
    </source>
</evidence>
<dbReference type="InterPro" id="IPR004453">
    <property type="entry name" value="QueG"/>
</dbReference>
<feature type="binding site" evidence="9">
    <location>
        <position position="290"/>
    </location>
    <ligand>
        <name>tRNA</name>
        <dbReference type="ChEBI" id="CHEBI:17843"/>
    </ligand>
</feature>
<evidence type="ECO:0000256" key="4">
    <source>
        <dbReference type="ARBA" id="ARBA00022723"/>
    </source>
</evidence>
<feature type="binding site" evidence="9">
    <location>
        <position position="305"/>
    </location>
    <ligand>
        <name>tRNA</name>
        <dbReference type="ChEBI" id="CHEBI:17843"/>
    </ligand>
</feature>
<keyword evidence="1 9" id="KW-0004">4Fe-4S</keyword>
<protein>
    <recommendedName>
        <fullName evidence="9">Epoxyqueuosine reductase</fullName>
        <ecNumber evidence="9">1.17.99.6</ecNumber>
    </recommendedName>
    <alternativeName>
        <fullName evidence="9">Queuosine biosynthesis protein QueG</fullName>
    </alternativeName>
</protein>
<dbReference type="Gene3D" id="1.25.10.10">
    <property type="entry name" value="Leucine-rich Repeat Variant"/>
    <property type="match status" value="1"/>
</dbReference>
<dbReference type="SMART" id="SM00567">
    <property type="entry name" value="EZ_HEAT"/>
    <property type="match status" value="2"/>
</dbReference>
<keyword evidence="9" id="KW-0846">Cobalamin</keyword>
<accession>A0A7X0VGM9</accession>
<feature type="binding site" evidence="9">
    <location>
        <position position="198"/>
    </location>
    <ligand>
        <name>[4Fe-4S] cluster</name>
        <dbReference type="ChEBI" id="CHEBI:49883"/>
        <label>1</label>
    </ligand>
</feature>
<keyword evidence="9" id="KW-0170">Cobalt</keyword>
<dbReference type="GO" id="GO:0046872">
    <property type="term" value="F:metal ion binding"/>
    <property type="evidence" value="ECO:0007669"/>
    <property type="project" value="UniProtKB-KW"/>
</dbReference>
<feature type="binding site" evidence="9">
    <location>
        <position position="162"/>
    </location>
    <ligand>
        <name>cob(II)alamin</name>
        <dbReference type="ChEBI" id="CHEBI:16304"/>
    </ligand>
</feature>
<dbReference type="Pfam" id="PF13646">
    <property type="entry name" value="HEAT_2"/>
    <property type="match status" value="1"/>
</dbReference>
<dbReference type="PANTHER" id="PTHR30002:SF4">
    <property type="entry name" value="EPOXYQUEUOSINE REDUCTASE"/>
    <property type="match status" value="1"/>
</dbReference>
<feature type="binding site" evidence="9">
    <location>
        <position position="230"/>
    </location>
    <ligand>
        <name>tRNA</name>
        <dbReference type="ChEBI" id="CHEBI:17843"/>
    </ligand>
</feature>
<comment type="similarity">
    <text evidence="9">Belongs to the QueG family.</text>
</comment>
<dbReference type="Pfam" id="PF13484">
    <property type="entry name" value="Fer4_16"/>
    <property type="match status" value="1"/>
</dbReference>
<feature type="binding site" evidence="9">
    <location>
        <begin position="250"/>
        <end position="251"/>
    </location>
    <ligand>
        <name>cob(II)alamin</name>
        <dbReference type="ChEBI" id="CHEBI:16304"/>
    </ligand>
</feature>
<comment type="cofactor">
    <cofactor evidence="9">
        <name>[4Fe-4S] cluster</name>
        <dbReference type="ChEBI" id="CHEBI:49883"/>
    </cofactor>
    <text evidence="9">Binds 2 [4Fe-4S] clusters per monomer.</text>
</comment>
<dbReference type="InterPro" id="IPR016024">
    <property type="entry name" value="ARM-type_fold"/>
</dbReference>
<feature type="binding site" evidence="9">
    <location>
        <position position="165"/>
    </location>
    <ligand>
        <name>cob(II)alamin</name>
        <dbReference type="ChEBI" id="CHEBI:16304"/>
    </ligand>
</feature>
<dbReference type="InterPro" id="IPR011989">
    <property type="entry name" value="ARM-like"/>
</dbReference>
<evidence type="ECO:0000256" key="1">
    <source>
        <dbReference type="ARBA" id="ARBA00022485"/>
    </source>
</evidence>
<feature type="binding site" evidence="9">
    <location>
        <position position="308"/>
    </location>
    <ligand>
        <name>tRNA</name>
        <dbReference type="ChEBI" id="CHEBI:17843"/>
    </ligand>
</feature>
<dbReference type="PANTHER" id="PTHR30002">
    <property type="entry name" value="EPOXYQUEUOSINE REDUCTASE"/>
    <property type="match status" value="1"/>
</dbReference>
<feature type="binding site" evidence="9">
    <location>
        <position position="168"/>
    </location>
    <ligand>
        <name>cob(II)alamin</name>
        <dbReference type="ChEBI" id="CHEBI:16304"/>
    </ligand>
</feature>
<dbReference type="GO" id="GO:0031419">
    <property type="term" value="F:cobalamin binding"/>
    <property type="evidence" value="ECO:0007669"/>
    <property type="project" value="UniProtKB-KW"/>
</dbReference>
<feature type="binding site" evidence="9">
    <location>
        <position position="226"/>
    </location>
    <ligand>
        <name>cob(II)alamin</name>
        <dbReference type="ChEBI" id="CHEBI:16304"/>
    </ligand>
</feature>
<dbReference type="Pfam" id="PF08331">
    <property type="entry name" value="QueG_DUF1730"/>
    <property type="match status" value="1"/>
</dbReference>
<dbReference type="Gene3D" id="3.30.70.20">
    <property type="match status" value="1"/>
</dbReference>
<feature type="binding site" evidence="9">
    <location>
        <position position="144"/>
    </location>
    <ligand>
        <name>cob(II)alamin</name>
        <dbReference type="ChEBI" id="CHEBI:16304"/>
    </ligand>
</feature>